<proteinExistence type="predicted"/>
<dbReference type="Proteomes" id="UP000478052">
    <property type="component" value="Unassembled WGS sequence"/>
</dbReference>
<accession>A0A6G0Y169</accession>
<keyword evidence="2" id="KW-1185">Reference proteome</keyword>
<organism evidence="1 2">
    <name type="scientific">Aphis craccivora</name>
    <name type="common">Cowpea aphid</name>
    <dbReference type="NCBI Taxonomy" id="307492"/>
    <lineage>
        <taxon>Eukaryota</taxon>
        <taxon>Metazoa</taxon>
        <taxon>Ecdysozoa</taxon>
        <taxon>Arthropoda</taxon>
        <taxon>Hexapoda</taxon>
        <taxon>Insecta</taxon>
        <taxon>Pterygota</taxon>
        <taxon>Neoptera</taxon>
        <taxon>Paraneoptera</taxon>
        <taxon>Hemiptera</taxon>
        <taxon>Sternorrhyncha</taxon>
        <taxon>Aphidomorpha</taxon>
        <taxon>Aphidoidea</taxon>
        <taxon>Aphididae</taxon>
        <taxon>Aphidini</taxon>
        <taxon>Aphis</taxon>
        <taxon>Aphis</taxon>
    </lineage>
</organism>
<protein>
    <submittedName>
        <fullName evidence="1">Integrase H2C2 domain-containing protein</fullName>
    </submittedName>
</protein>
<name>A0A6G0Y169_APHCR</name>
<sequence length="118" mass="14184">MLRYIFRKTKIKIIVCKNVEYTEEEEVTILKQINDLRMDVDCNNQGDGNCNVIAHYLIRVRISYNNYKDALFHPEGYDSMQTRDAPQYNIIEPEDQQQQIYQSYQHQSTFMTFGHLFY</sequence>
<evidence type="ECO:0000313" key="1">
    <source>
        <dbReference type="EMBL" id="KAF0746966.1"/>
    </source>
</evidence>
<evidence type="ECO:0000313" key="2">
    <source>
        <dbReference type="Proteomes" id="UP000478052"/>
    </source>
</evidence>
<comment type="caution">
    <text evidence="1">The sequence shown here is derived from an EMBL/GenBank/DDBJ whole genome shotgun (WGS) entry which is preliminary data.</text>
</comment>
<dbReference type="AlphaFoldDB" id="A0A6G0Y169"/>
<gene>
    <name evidence="1" type="ORF">FWK35_00020636</name>
</gene>
<dbReference type="EMBL" id="VUJU01007008">
    <property type="protein sequence ID" value="KAF0746966.1"/>
    <property type="molecule type" value="Genomic_DNA"/>
</dbReference>
<reference evidence="1 2" key="1">
    <citation type="submission" date="2019-08" db="EMBL/GenBank/DDBJ databases">
        <title>Whole genome of Aphis craccivora.</title>
        <authorList>
            <person name="Voronova N.V."/>
            <person name="Shulinski R.S."/>
            <person name="Bandarenka Y.V."/>
            <person name="Zhorov D.G."/>
            <person name="Warner D."/>
        </authorList>
    </citation>
    <scope>NUCLEOTIDE SEQUENCE [LARGE SCALE GENOMIC DNA]</scope>
    <source>
        <strain evidence="1">180601</strain>
        <tissue evidence="1">Whole Body</tissue>
    </source>
</reference>